<proteinExistence type="predicted"/>
<dbReference type="Pfam" id="PF04773">
    <property type="entry name" value="FecR"/>
    <property type="match status" value="1"/>
</dbReference>
<evidence type="ECO:0000256" key="1">
    <source>
        <dbReference type="SAM" id="Phobius"/>
    </source>
</evidence>
<dbReference type="PANTHER" id="PTHR30273">
    <property type="entry name" value="PERIPLASMIC SIGNAL SENSOR AND SIGMA FACTOR ACTIVATOR FECR-RELATED"/>
    <property type="match status" value="1"/>
</dbReference>
<name>A0A9Q3W5T5_9GAMM</name>
<evidence type="ECO:0000313" key="4">
    <source>
        <dbReference type="EMBL" id="MCE7508852.1"/>
    </source>
</evidence>
<keyword evidence="1" id="KW-1133">Transmembrane helix</keyword>
<dbReference type="Pfam" id="PF16220">
    <property type="entry name" value="DUF4880"/>
    <property type="match status" value="1"/>
</dbReference>
<dbReference type="InterPro" id="IPR006860">
    <property type="entry name" value="FecR"/>
</dbReference>
<feature type="transmembrane region" description="Helical" evidence="1">
    <location>
        <begin position="71"/>
        <end position="92"/>
    </location>
</feature>
<keyword evidence="5" id="KW-1185">Reference proteome</keyword>
<protein>
    <submittedName>
        <fullName evidence="4">FecR domain-containing protein</fullName>
    </submittedName>
</protein>
<dbReference type="InterPro" id="IPR032623">
    <property type="entry name" value="FecR_N"/>
</dbReference>
<feature type="domain" description="FecR N-terminal" evidence="3">
    <location>
        <begin position="9"/>
        <end position="52"/>
    </location>
</feature>
<comment type="caution">
    <text evidence="4">The sequence shown here is derived from an EMBL/GenBank/DDBJ whole genome shotgun (WGS) entry which is preliminary data.</text>
</comment>
<dbReference type="PIRSF" id="PIRSF018266">
    <property type="entry name" value="FecR"/>
    <property type="match status" value="1"/>
</dbReference>
<dbReference type="Proteomes" id="UP001107961">
    <property type="component" value="Unassembled WGS sequence"/>
</dbReference>
<keyword evidence="1" id="KW-0472">Membrane</keyword>
<dbReference type="RefSeq" id="WP_233925772.1">
    <property type="nucleotide sequence ID" value="NZ_JAJVKT010000009.1"/>
</dbReference>
<dbReference type="PANTHER" id="PTHR30273:SF2">
    <property type="entry name" value="PROTEIN FECR"/>
    <property type="match status" value="1"/>
</dbReference>
<dbReference type="EMBL" id="JAJVKT010000009">
    <property type="protein sequence ID" value="MCE7508852.1"/>
    <property type="molecule type" value="Genomic_DNA"/>
</dbReference>
<feature type="domain" description="FecR protein" evidence="2">
    <location>
        <begin position="95"/>
        <end position="186"/>
    </location>
</feature>
<sequence length="304" mass="33577">MSDLNRIRQQAAEWVVALQEAGSDERARLQAECEIWQAEDPRRRQVLEQIQRIWQAPEPALERRRKRRRQLTGLGSLLLLAWSGTQLPWAYWGADYRTAAGEIRTVPLPDGSQIVLNSNSAMDLDYTEGARIVKLVRGELLATVAKGRDAPFQVETRDISATALGTQYTVKLADTYSRVAVQESTVVVTSHNGGGALRLTSGQQADLNRDGLITQSTAPTHRPDWANGQLVFNSTPLPRVIERLGHHRAGILALDEALGASQPPPHFTGVLPADDSDAALALLSDALDLEVKHFTPWYVILSRK</sequence>
<evidence type="ECO:0000313" key="5">
    <source>
        <dbReference type="Proteomes" id="UP001107961"/>
    </source>
</evidence>
<evidence type="ECO:0000259" key="2">
    <source>
        <dbReference type="Pfam" id="PF04773"/>
    </source>
</evidence>
<dbReference type="InterPro" id="IPR012373">
    <property type="entry name" value="Ferrdict_sens_TM"/>
</dbReference>
<organism evidence="4 5">
    <name type="scientific">Alloalcanivorax xenomutans</name>
    <dbReference type="NCBI Taxonomy" id="1094342"/>
    <lineage>
        <taxon>Bacteria</taxon>
        <taxon>Pseudomonadati</taxon>
        <taxon>Pseudomonadota</taxon>
        <taxon>Gammaproteobacteria</taxon>
        <taxon>Oceanospirillales</taxon>
        <taxon>Alcanivoracaceae</taxon>
        <taxon>Alloalcanivorax</taxon>
    </lineage>
</organism>
<keyword evidence="1" id="KW-0812">Transmembrane</keyword>
<dbReference type="Gene3D" id="2.60.120.1440">
    <property type="match status" value="1"/>
</dbReference>
<dbReference type="AlphaFoldDB" id="A0A9Q3W5T5"/>
<dbReference type="GO" id="GO:0016989">
    <property type="term" value="F:sigma factor antagonist activity"/>
    <property type="evidence" value="ECO:0007669"/>
    <property type="project" value="TreeGrafter"/>
</dbReference>
<accession>A0A9Q3W5T5</accession>
<evidence type="ECO:0000259" key="3">
    <source>
        <dbReference type="Pfam" id="PF16220"/>
    </source>
</evidence>
<gene>
    <name evidence="4" type="ORF">LZG35_09410</name>
</gene>
<reference evidence="4" key="1">
    <citation type="submission" date="2022-01" db="EMBL/GenBank/DDBJ databases">
        <authorList>
            <person name="Karlyshev A.V."/>
            <person name="Jaspars M."/>
        </authorList>
    </citation>
    <scope>NUCLEOTIDE SEQUENCE</scope>
    <source>
        <strain evidence="4">AGSA3-2</strain>
    </source>
</reference>